<proteinExistence type="inferred from homology"/>
<sequence>MQSLAGLRAVLTGGATGIGRATALALADAGAEVAILDIDVQSAELTCRQIADKGGTAFTIAASVSDSASVDAAFSTLDARWGRLDLLVNNAGVSGNRAALEIDDTEWQRVMGINLNGVFFCARAAGRRMVARGQGAIVNVGSIYSLVAAPERLSYCVSKAAVAMLTKTLAIEWASKGVRVNCVAPGYVQTPLLEALDSEGRIDLAALRQRTPQQRLGTPEDIAQSVVYLCEPRGAHITGQVLAVDGGWSAYGYI</sequence>
<dbReference type="InterPro" id="IPR020904">
    <property type="entry name" value="Sc_DH/Rdtase_CS"/>
</dbReference>
<organism evidence="2 3">
    <name type="scientific">Variovorax defluvii</name>
    <dbReference type="NCBI Taxonomy" id="913761"/>
    <lineage>
        <taxon>Bacteria</taxon>
        <taxon>Pseudomonadati</taxon>
        <taxon>Pseudomonadota</taxon>
        <taxon>Betaproteobacteria</taxon>
        <taxon>Burkholderiales</taxon>
        <taxon>Comamonadaceae</taxon>
        <taxon>Variovorax</taxon>
    </lineage>
</organism>
<dbReference type="CDD" id="cd05233">
    <property type="entry name" value="SDR_c"/>
    <property type="match status" value="1"/>
</dbReference>
<dbReference type="PRINTS" id="PR00080">
    <property type="entry name" value="SDRFAMILY"/>
</dbReference>
<evidence type="ECO:0000313" key="2">
    <source>
        <dbReference type="EMBL" id="GAA4356899.1"/>
    </source>
</evidence>
<dbReference type="NCBIfam" id="NF009466">
    <property type="entry name" value="PRK12826.1-2"/>
    <property type="match status" value="1"/>
</dbReference>
<reference evidence="3" key="1">
    <citation type="journal article" date="2019" name="Int. J. Syst. Evol. Microbiol.">
        <title>The Global Catalogue of Microorganisms (GCM) 10K type strain sequencing project: providing services to taxonomists for standard genome sequencing and annotation.</title>
        <authorList>
            <consortium name="The Broad Institute Genomics Platform"/>
            <consortium name="The Broad Institute Genome Sequencing Center for Infectious Disease"/>
            <person name="Wu L."/>
            <person name="Ma J."/>
        </authorList>
    </citation>
    <scope>NUCLEOTIDE SEQUENCE [LARGE SCALE GENOMIC DNA]</scope>
    <source>
        <strain evidence="3">JCM 17804</strain>
    </source>
</reference>
<dbReference type="InterPro" id="IPR002347">
    <property type="entry name" value="SDR_fam"/>
</dbReference>
<dbReference type="PROSITE" id="PS00061">
    <property type="entry name" value="ADH_SHORT"/>
    <property type="match status" value="1"/>
</dbReference>
<gene>
    <name evidence="2" type="ORF">GCM10023165_50260</name>
</gene>
<dbReference type="EMBL" id="BAABGJ010000081">
    <property type="protein sequence ID" value="GAA4356899.1"/>
    <property type="molecule type" value="Genomic_DNA"/>
</dbReference>
<dbReference type="InterPro" id="IPR036291">
    <property type="entry name" value="NAD(P)-bd_dom_sf"/>
</dbReference>
<dbReference type="NCBIfam" id="NF005559">
    <property type="entry name" value="PRK07231.1"/>
    <property type="match status" value="1"/>
</dbReference>
<name>A0ABP8IEM0_9BURK</name>
<dbReference type="Proteomes" id="UP001500975">
    <property type="component" value="Unassembled WGS sequence"/>
</dbReference>
<protein>
    <submittedName>
        <fullName evidence="2">SDR family NAD(P)-dependent oxidoreductase</fullName>
    </submittedName>
</protein>
<accession>A0ABP8IEM0</accession>
<dbReference type="Pfam" id="PF13561">
    <property type="entry name" value="adh_short_C2"/>
    <property type="match status" value="1"/>
</dbReference>
<dbReference type="Gene3D" id="3.40.50.720">
    <property type="entry name" value="NAD(P)-binding Rossmann-like Domain"/>
    <property type="match status" value="1"/>
</dbReference>
<evidence type="ECO:0000256" key="1">
    <source>
        <dbReference type="ARBA" id="ARBA00006484"/>
    </source>
</evidence>
<dbReference type="PANTHER" id="PTHR42760">
    <property type="entry name" value="SHORT-CHAIN DEHYDROGENASES/REDUCTASES FAMILY MEMBER"/>
    <property type="match status" value="1"/>
</dbReference>
<comment type="similarity">
    <text evidence="1">Belongs to the short-chain dehydrogenases/reductases (SDR) family.</text>
</comment>
<dbReference type="SUPFAM" id="SSF51735">
    <property type="entry name" value="NAD(P)-binding Rossmann-fold domains"/>
    <property type="match status" value="1"/>
</dbReference>
<comment type="caution">
    <text evidence="2">The sequence shown here is derived from an EMBL/GenBank/DDBJ whole genome shotgun (WGS) entry which is preliminary data.</text>
</comment>
<dbReference type="PRINTS" id="PR00081">
    <property type="entry name" value="GDHRDH"/>
</dbReference>
<keyword evidence="3" id="KW-1185">Reference proteome</keyword>
<evidence type="ECO:0000313" key="3">
    <source>
        <dbReference type="Proteomes" id="UP001500975"/>
    </source>
</evidence>
<dbReference type="PANTHER" id="PTHR42760:SF123">
    <property type="entry name" value="OXIDOREDUCTASE"/>
    <property type="match status" value="1"/>
</dbReference>